<gene>
    <name evidence="1" type="ORF">E5288_WYG018682</name>
</gene>
<evidence type="ECO:0000313" key="2">
    <source>
        <dbReference type="Proteomes" id="UP000322234"/>
    </source>
</evidence>
<comment type="caution">
    <text evidence="1">The sequence shown here is derived from an EMBL/GenBank/DDBJ whole genome shotgun (WGS) entry which is preliminary data.</text>
</comment>
<dbReference type="AlphaFoldDB" id="A0A6B0R6W7"/>
<evidence type="ECO:0000313" key="1">
    <source>
        <dbReference type="EMBL" id="MXQ83213.1"/>
    </source>
</evidence>
<accession>A0A6B0R6W7</accession>
<organism evidence="1 2">
    <name type="scientific">Bos mutus</name>
    <name type="common">wild yak</name>
    <dbReference type="NCBI Taxonomy" id="72004"/>
    <lineage>
        <taxon>Eukaryota</taxon>
        <taxon>Metazoa</taxon>
        <taxon>Chordata</taxon>
        <taxon>Craniata</taxon>
        <taxon>Vertebrata</taxon>
        <taxon>Euteleostomi</taxon>
        <taxon>Mammalia</taxon>
        <taxon>Eutheria</taxon>
        <taxon>Laurasiatheria</taxon>
        <taxon>Artiodactyla</taxon>
        <taxon>Ruminantia</taxon>
        <taxon>Pecora</taxon>
        <taxon>Bovidae</taxon>
        <taxon>Bovinae</taxon>
        <taxon>Bos</taxon>
    </lineage>
</organism>
<reference evidence="1" key="1">
    <citation type="submission" date="2019-10" db="EMBL/GenBank/DDBJ databases">
        <title>The sequence and de novo assembly of the wild yak genome.</title>
        <authorList>
            <person name="Liu Y."/>
        </authorList>
    </citation>
    <scope>NUCLEOTIDE SEQUENCE [LARGE SCALE GENOMIC DNA]</scope>
    <source>
        <strain evidence="1">WY2019</strain>
    </source>
</reference>
<dbReference type="Proteomes" id="UP000322234">
    <property type="component" value="Unassembled WGS sequence"/>
</dbReference>
<sequence>MEIGTVDLNTGHLDGIKCHLKTQSLQSLSKELAKEGQTRQPKESPLCQNLGPQDSYCWALILNLPQDSTH</sequence>
<proteinExistence type="predicted"/>
<keyword evidence="2" id="KW-1185">Reference proteome</keyword>
<dbReference type="EMBL" id="VBQZ03000015">
    <property type="protein sequence ID" value="MXQ83213.1"/>
    <property type="molecule type" value="Genomic_DNA"/>
</dbReference>
<name>A0A6B0R6W7_9CETA</name>
<protein>
    <submittedName>
        <fullName evidence="1">Uncharacterized protein</fullName>
    </submittedName>
</protein>